<dbReference type="OrthoDB" id="3930290at2759"/>
<proteinExistence type="predicted"/>
<keyword evidence="1" id="KW-1133">Transmembrane helix</keyword>
<feature type="transmembrane region" description="Helical" evidence="1">
    <location>
        <begin position="91"/>
        <end position="116"/>
    </location>
</feature>
<evidence type="ECO:0008006" key="4">
    <source>
        <dbReference type="Google" id="ProtNLM"/>
    </source>
</evidence>
<feature type="transmembrane region" description="Helical" evidence="1">
    <location>
        <begin position="29"/>
        <end position="51"/>
    </location>
</feature>
<organism evidence="2 3">
    <name type="scientific">Hymenoscyphus albidus</name>
    <dbReference type="NCBI Taxonomy" id="595503"/>
    <lineage>
        <taxon>Eukaryota</taxon>
        <taxon>Fungi</taxon>
        <taxon>Dikarya</taxon>
        <taxon>Ascomycota</taxon>
        <taxon>Pezizomycotina</taxon>
        <taxon>Leotiomycetes</taxon>
        <taxon>Helotiales</taxon>
        <taxon>Helotiaceae</taxon>
        <taxon>Hymenoscyphus</taxon>
    </lineage>
</organism>
<evidence type="ECO:0000313" key="2">
    <source>
        <dbReference type="EMBL" id="CAG8980624.1"/>
    </source>
</evidence>
<evidence type="ECO:0000313" key="3">
    <source>
        <dbReference type="Proteomes" id="UP000701801"/>
    </source>
</evidence>
<protein>
    <recommendedName>
        <fullName evidence="4">MARVEL domain-containing protein</fullName>
    </recommendedName>
</protein>
<keyword evidence="3" id="KW-1185">Reference proteome</keyword>
<feature type="transmembrane region" description="Helical" evidence="1">
    <location>
        <begin position="63"/>
        <end position="84"/>
    </location>
</feature>
<gene>
    <name evidence="2" type="ORF">HYALB_00012441</name>
</gene>
<dbReference type="EMBL" id="CAJVRM010000401">
    <property type="protein sequence ID" value="CAG8980624.1"/>
    <property type="molecule type" value="Genomic_DNA"/>
</dbReference>
<name>A0A9N9QA18_9HELO</name>
<keyword evidence="1" id="KW-0812">Transmembrane</keyword>
<reference evidence="2" key="1">
    <citation type="submission" date="2021-07" db="EMBL/GenBank/DDBJ databases">
        <authorList>
            <person name="Durling M."/>
        </authorList>
    </citation>
    <scope>NUCLEOTIDE SEQUENCE</scope>
</reference>
<keyword evidence="1" id="KW-0472">Membrane</keyword>
<sequence>MASRTTSSTMTEVILQRVRTKYHWQPLPLNFWILIMLIGSSTILGIFSYFVTVQNQLLVGIPWYFPYWITVSALSVLFILLMLYLISQRQLLPGIVIMGSFILFVLWLVGLIVISIQLWGPVGSVNGNCELYVESAKGSSRGANENALAWLEQSSICQSWKAAWAFQLVGCIFLLWMMIMAYQVYRED</sequence>
<comment type="caution">
    <text evidence="2">The sequence shown here is derived from an EMBL/GenBank/DDBJ whole genome shotgun (WGS) entry which is preliminary data.</text>
</comment>
<evidence type="ECO:0000256" key="1">
    <source>
        <dbReference type="SAM" id="Phobius"/>
    </source>
</evidence>
<accession>A0A9N9QA18</accession>
<feature type="transmembrane region" description="Helical" evidence="1">
    <location>
        <begin position="164"/>
        <end position="185"/>
    </location>
</feature>
<dbReference type="AlphaFoldDB" id="A0A9N9QA18"/>
<dbReference type="Proteomes" id="UP000701801">
    <property type="component" value="Unassembled WGS sequence"/>
</dbReference>